<proteinExistence type="predicted"/>
<reference evidence="2 3" key="1">
    <citation type="submission" date="2019-09" db="EMBL/GenBank/DDBJ databases">
        <title>Isolation and identification of active actinomycetes.</title>
        <authorList>
            <person name="Yu Z."/>
            <person name="Han C."/>
            <person name="Yu B."/>
        </authorList>
    </citation>
    <scope>NUCLEOTIDE SEQUENCE [LARGE SCALE GENOMIC DNA]</scope>
    <source>
        <strain evidence="2 3">NEAU-H2</strain>
    </source>
</reference>
<evidence type="ECO:0000313" key="2">
    <source>
        <dbReference type="EMBL" id="KAB1976635.1"/>
    </source>
</evidence>
<sequence length="138" mass="14264">MTKTIAAAGAFALVAAATCLTLAPTASAAPQACVTSTLTTGAEEGVGTIRTKSASSTCGDLNLTYSDDSTSPYGDYYAGRLRNSSGVWKTCNKGYVWASDGSHSLNDSKYWLCTDVNDNTAFTVASQLDGGDSVKITH</sequence>
<dbReference type="Proteomes" id="UP000442990">
    <property type="component" value="Unassembled WGS sequence"/>
</dbReference>
<name>A0A7J5D2J5_9ACTN</name>
<accession>A0A7J5D2J5</accession>
<comment type="caution">
    <text evidence="2">The sequence shown here is derived from an EMBL/GenBank/DDBJ whole genome shotgun (WGS) entry which is preliminary data.</text>
</comment>
<evidence type="ECO:0000313" key="3">
    <source>
        <dbReference type="Proteomes" id="UP000442990"/>
    </source>
</evidence>
<evidence type="ECO:0000256" key="1">
    <source>
        <dbReference type="SAM" id="SignalP"/>
    </source>
</evidence>
<feature type="signal peptide" evidence="1">
    <location>
        <begin position="1"/>
        <end position="28"/>
    </location>
</feature>
<organism evidence="2 3">
    <name type="scientific">Streptomyces triticiradicis</name>
    <dbReference type="NCBI Taxonomy" id="2651189"/>
    <lineage>
        <taxon>Bacteria</taxon>
        <taxon>Bacillati</taxon>
        <taxon>Actinomycetota</taxon>
        <taxon>Actinomycetes</taxon>
        <taxon>Kitasatosporales</taxon>
        <taxon>Streptomycetaceae</taxon>
        <taxon>Streptomyces</taxon>
    </lineage>
</organism>
<dbReference type="RefSeq" id="WP_151474977.1">
    <property type="nucleotide sequence ID" value="NZ_WBKG01000079.1"/>
</dbReference>
<keyword evidence="1" id="KW-0732">Signal</keyword>
<dbReference type="EMBL" id="WBKG01000079">
    <property type="protein sequence ID" value="KAB1976635.1"/>
    <property type="molecule type" value="Genomic_DNA"/>
</dbReference>
<keyword evidence="3" id="KW-1185">Reference proteome</keyword>
<protein>
    <submittedName>
        <fullName evidence="2">Uncharacterized protein</fullName>
    </submittedName>
</protein>
<dbReference type="AlphaFoldDB" id="A0A7J5D2J5"/>
<gene>
    <name evidence="2" type="ORF">F8144_43775</name>
</gene>
<feature type="chain" id="PRO_5029672717" evidence="1">
    <location>
        <begin position="29"/>
        <end position="138"/>
    </location>
</feature>